<dbReference type="NCBIfam" id="TIGR01409">
    <property type="entry name" value="TAT_signal_seq"/>
    <property type="match status" value="1"/>
</dbReference>
<evidence type="ECO:0008006" key="4">
    <source>
        <dbReference type="Google" id="ProtNLM"/>
    </source>
</evidence>
<sequence length="190" mass="21168">MSNITRRGFVKCVAALTASAAASSLLTGCNCPASSVINPPEHFSPETKVLQLDDQYYLAVSTTSYSRQPDGRLKLDLTIANYTEGAIGIFGAKYQLMNYFMLDDMESLSNFYVQQSYMSIEFFQGQLPIPANSVKSGELIFPDPASYAKGNTPVDEKLKNWKTITFILYLMDTQTFMPIAKQIEFSLPHL</sequence>
<organism evidence="2 3">
    <name type="scientific">Faecalibacterium gallinarum</name>
    <dbReference type="NCBI Taxonomy" id="2903556"/>
    <lineage>
        <taxon>Bacteria</taxon>
        <taxon>Bacillati</taxon>
        <taxon>Bacillota</taxon>
        <taxon>Clostridia</taxon>
        <taxon>Eubacteriales</taxon>
        <taxon>Oscillospiraceae</taxon>
        <taxon>Faecalibacterium</taxon>
    </lineage>
</organism>
<comment type="caution">
    <text evidence="2">The sequence shown here is derived from an EMBL/GenBank/DDBJ whole genome shotgun (WGS) entry which is preliminary data.</text>
</comment>
<dbReference type="AlphaFoldDB" id="A0AA37IY55"/>
<reference evidence="2" key="1">
    <citation type="journal article" date="2022" name="Int. J. Syst. Evol. Microbiol.">
        <title>Genome-based, phenotypic and chemotaxonomic classification of Faecalibacterium strains: proposal of three novel species Faecalibacterium duncaniae sp. nov., Faecalibacterium hattorii sp. nov. and Faecalibacterium gallinarum sp. nov. .</title>
        <authorList>
            <person name="Sakamoto M."/>
            <person name="Sakurai N."/>
            <person name="Tanno H."/>
            <person name="Iino T."/>
            <person name="Ohkuma M."/>
            <person name="Endo A."/>
        </authorList>
    </citation>
    <scope>NUCLEOTIDE SEQUENCE</scope>
    <source>
        <strain evidence="2">JCM 17207</strain>
    </source>
</reference>
<dbReference type="PROSITE" id="PS51318">
    <property type="entry name" value="TAT"/>
    <property type="match status" value="1"/>
</dbReference>
<dbReference type="EMBL" id="BQKV01000027">
    <property type="protein sequence ID" value="GJN64129.1"/>
    <property type="molecule type" value="Genomic_DNA"/>
</dbReference>
<proteinExistence type="predicted"/>
<evidence type="ECO:0000256" key="1">
    <source>
        <dbReference type="SAM" id="SignalP"/>
    </source>
</evidence>
<evidence type="ECO:0000313" key="2">
    <source>
        <dbReference type="EMBL" id="GJN64129.1"/>
    </source>
</evidence>
<keyword evidence="1" id="KW-0732">Signal</keyword>
<name>A0AA37IY55_9FIRM</name>
<dbReference type="RefSeq" id="WP_238316365.1">
    <property type="nucleotide sequence ID" value="NZ_BQKV01000027.1"/>
</dbReference>
<dbReference type="InterPro" id="IPR006311">
    <property type="entry name" value="TAT_signal"/>
</dbReference>
<keyword evidence="3" id="KW-1185">Reference proteome</keyword>
<protein>
    <recommendedName>
        <fullName evidence="4">Tat pathway signal sequence domain protein</fullName>
    </recommendedName>
</protein>
<gene>
    <name evidence="2" type="ORF">JCM17207_07540</name>
</gene>
<feature type="signal peptide" evidence="1">
    <location>
        <begin position="1"/>
        <end position="22"/>
    </location>
</feature>
<dbReference type="PROSITE" id="PS51257">
    <property type="entry name" value="PROKAR_LIPOPROTEIN"/>
    <property type="match status" value="1"/>
</dbReference>
<accession>A0AA37IY55</accession>
<feature type="chain" id="PRO_5041262122" description="Tat pathway signal sequence domain protein" evidence="1">
    <location>
        <begin position="23"/>
        <end position="190"/>
    </location>
</feature>
<dbReference type="Proteomes" id="UP001055185">
    <property type="component" value="Unassembled WGS sequence"/>
</dbReference>
<evidence type="ECO:0000313" key="3">
    <source>
        <dbReference type="Proteomes" id="UP001055185"/>
    </source>
</evidence>
<dbReference type="InterPro" id="IPR019546">
    <property type="entry name" value="TAT_signal_bac_arc"/>
</dbReference>